<feature type="non-terminal residue" evidence="7">
    <location>
        <position position="634"/>
    </location>
</feature>
<evidence type="ECO:0000259" key="6">
    <source>
        <dbReference type="PROSITE" id="PS50048"/>
    </source>
</evidence>
<dbReference type="OrthoDB" id="4456959at2759"/>
<dbReference type="GO" id="GO:0006351">
    <property type="term" value="P:DNA-templated transcription"/>
    <property type="evidence" value="ECO:0007669"/>
    <property type="project" value="InterPro"/>
</dbReference>
<dbReference type="GO" id="GO:0000981">
    <property type="term" value="F:DNA-binding transcription factor activity, RNA polymerase II-specific"/>
    <property type="evidence" value="ECO:0007669"/>
    <property type="project" value="InterPro"/>
</dbReference>
<dbReference type="InterPro" id="IPR001138">
    <property type="entry name" value="Zn2Cys6_DnaBD"/>
</dbReference>
<dbReference type="PROSITE" id="PS00463">
    <property type="entry name" value="ZN2_CY6_FUNGAL_1"/>
    <property type="match status" value="1"/>
</dbReference>
<dbReference type="Gene3D" id="4.10.240.10">
    <property type="entry name" value="Zn(2)-C6 fungal-type DNA-binding domain"/>
    <property type="match status" value="1"/>
</dbReference>
<proteinExistence type="predicted"/>
<evidence type="ECO:0000256" key="3">
    <source>
        <dbReference type="ARBA" id="ARBA00023015"/>
    </source>
</evidence>
<evidence type="ECO:0000256" key="1">
    <source>
        <dbReference type="ARBA" id="ARBA00004123"/>
    </source>
</evidence>
<accession>A0A6A5W2D6</accession>
<dbReference type="AlphaFoldDB" id="A0A6A5W2D6"/>
<evidence type="ECO:0000313" key="7">
    <source>
        <dbReference type="EMBL" id="KAF1979607.1"/>
    </source>
</evidence>
<dbReference type="EMBL" id="ML976657">
    <property type="protein sequence ID" value="KAF1979607.1"/>
    <property type="molecule type" value="Genomic_DNA"/>
</dbReference>
<dbReference type="InterPro" id="IPR050815">
    <property type="entry name" value="TF_fung"/>
</dbReference>
<dbReference type="InterPro" id="IPR036864">
    <property type="entry name" value="Zn2-C6_fun-type_DNA-bd_sf"/>
</dbReference>
<protein>
    <recommendedName>
        <fullName evidence="6">Zn(2)-C6 fungal-type domain-containing protein</fullName>
    </recommendedName>
</protein>
<dbReference type="Proteomes" id="UP000800036">
    <property type="component" value="Unassembled WGS sequence"/>
</dbReference>
<dbReference type="InterPro" id="IPR007219">
    <property type="entry name" value="XnlR_reg_dom"/>
</dbReference>
<dbReference type="GO" id="GO:0005634">
    <property type="term" value="C:nucleus"/>
    <property type="evidence" value="ECO:0007669"/>
    <property type="project" value="UniProtKB-SubCell"/>
</dbReference>
<gene>
    <name evidence="7" type="ORF">BU23DRAFT_371884</name>
</gene>
<keyword evidence="3" id="KW-0805">Transcription regulation</keyword>
<comment type="subcellular location">
    <subcellularLocation>
        <location evidence="1">Nucleus</location>
    </subcellularLocation>
</comment>
<dbReference type="PANTHER" id="PTHR47338:SF23">
    <property type="entry name" value="ZN(II)2CYS6 TRANSCRIPTION FACTOR (EUROFUNG)"/>
    <property type="match status" value="1"/>
</dbReference>
<dbReference type="SUPFAM" id="SSF57701">
    <property type="entry name" value="Zn2/Cys6 DNA-binding domain"/>
    <property type="match status" value="1"/>
</dbReference>
<keyword evidence="4" id="KW-0804">Transcription</keyword>
<keyword evidence="2" id="KW-0479">Metal-binding</keyword>
<dbReference type="CDD" id="cd00067">
    <property type="entry name" value="GAL4"/>
    <property type="match status" value="1"/>
</dbReference>
<name>A0A6A5W2D6_9PLEO</name>
<dbReference type="GO" id="GO:0008270">
    <property type="term" value="F:zinc ion binding"/>
    <property type="evidence" value="ECO:0007669"/>
    <property type="project" value="InterPro"/>
</dbReference>
<dbReference type="Pfam" id="PF04082">
    <property type="entry name" value="Fungal_trans"/>
    <property type="match status" value="1"/>
</dbReference>
<dbReference type="SMART" id="SM00906">
    <property type="entry name" value="Fungal_trans"/>
    <property type="match status" value="1"/>
</dbReference>
<dbReference type="SMART" id="SM00066">
    <property type="entry name" value="GAL4"/>
    <property type="match status" value="1"/>
</dbReference>
<evidence type="ECO:0000256" key="2">
    <source>
        <dbReference type="ARBA" id="ARBA00022723"/>
    </source>
</evidence>
<evidence type="ECO:0000256" key="4">
    <source>
        <dbReference type="ARBA" id="ARBA00023163"/>
    </source>
</evidence>
<evidence type="ECO:0000313" key="8">
    <source>
        <dbReference type="Proteomes" id="UP000800036"/>
    </source>
</evidence>
<feature type="non-terminal residue" evidence="7">
    <location>
        <position position="1"/>
    </location>
</feature>
<evidence type="ECO:0000256" key="5">
    <source>
        <dbReference type="ARBA" id="ARBA00023242"/>
    </source>
</evidence>
<keyword evidence="8" id="KW-1185">Reference proteome</keyword>
<dbReference type="PANTHER" id="PTHR47338">
    <property type="entry name" value="ZN(II)2CYS6 TRANSCRIPTION FACTOR (EUROFUNG)-RELATED"/>
    <property type="match status" value="1"/>
</dbReference>
<dbReference type="PROSITE" id="PS50048">
    <property type="entry name" value="ZN2_CY6_FUNGAL_2"/>
    <property type="match status" value="1"/>
</dbReference>
<dbReference type="GO" id="GO:0003677">
    <property type="term" value="F:DNA binding"/>
    <property type="evidence" value="ECO:0007669"/>
    <property type="project" value="InterPro"/>
</dbReference>
<reference evidence="7" key="1">
    <citation type="journal article" date="2020" name="Stud. Mycol.">
        <title>101 Dothideomycetes genomes: a test case for predicting lifestyles and emergence of pathogens.</title>
        <authorList>
            <person name="Haridas S."/>
            <person name="Albert R."/>
            <person name="Binder M."/>
            <person name="Bloem J."/>
            <person name="Labutti K."/>
            <person name="Salamov A."/>
            <person name="Andreopoulos B."/>
            <person name="Baker S."/>
            <person name="Barry K."/>
            <person name="Bills G."/>
            <person name="Bluhm B."/>
            <person name="Cannon C."/>
            <person name="Castanera R."/>
            <person name="Culley D."/>
            <person name="Daum C."/>
            <person name="Ezra D."/>
            <person name="Gonzalez J."/>
            <person name="Henrissat B."/>
            <person name="Kuo A."/>
            <person name="Liang C."/>
            <person name="Lipzen A."/>
            <person name="Lutzoni F."/>
            <person name="Magnuson J."/>
            <person name="Mondo S."/>
            <person name="Nolan M."/>
            <person name="Ohm R."/>
            <person name="Pangilinan J."/>
            <person name="Park H.-J."/>
            <person name="Ramirez L."/>
            <person name="Alfaro M."/>
            <person name="Sun H."/>
            <person name="Tritt A."/>
            <person name="Yoshinaga Y."/>
            <person name="Zwiers L.-H."/>
            <person name="Turgeon B."/>
            <person name="Goodwin S."/>
            <person name="Spatafora J."/>
            <person name="Crous P."/>
            <person name="Grigoriev I."/>
        </authorList>
    </citation>
    <scope>NUCLEOTIDE SEQUENCE</scope>
    <source>
        <strain evidence="7">CBS 107.79</strain>
    </source>
</reference>
<sequence length="634" mass="71354">LDVACNSCRKAKLRCSRDKPSCAHCRKTGVECLYETKRTKPGIKTGAIENLHRRLGTATHSPGTVQSLEDQVREQGEYCKSFHTDASVKSQSSAAQEILGVLARELPKLVDGADGNSSSHCSSAEHRKIAVTSDFSHRKAGNLGNEDFASMFDLAFVKAVITAYFRHVHPWIPMIHEGRFRRRLENENESAQLTSLIQAMVVAASRFVPNAGSQADATTRRKVAATAMDHVCLENLQALIILAYTDIGDGNAAKAWSIIGSLTRTVEYSRLAQECEDSDYRPLCQPYELLHSTLDWTELEERRRIFWNVFNLDRFCSVTMCWNTSLTSADVHRRLPCDGHLWRKEQPVITPYFGIWDKSAGRIGYPIGFFVEDNGPTSKSNANVSAKADMQARQDSTADMSNVGAFAYRIEATESMSRVVTYFLQQKIDMRDQQEISSWLTRFKELDLRLVHWKMLLPQKWGSNPNMTRPVPLMDPNLTLAHVTHNASMILLHQLIAYPPVHWPFRSRLPSGCSTEACYSACIEIATITKRYLANSPQGSPIASQFAFCVFIAARMFLVHWHCVSGNELSNEFWSLVQSLEEMAKRWSGLAGMSLNGQNLSSKYASRLRDLYISCARDAKFDIQVGEYTNDINH</sequence>
<feature type="domain" description="Zn(2)-C6 fungal-type" evidence="6">
    <location>
        <begin position="4"/>
        <end position="34"/>
    </location>
</feature>
<dbReference type="Pfam" id="PF00172">
    <property type="entry name" value="Zn_clus"/>
    <property type="match status" value="1"/>
</dbReference>
<keyword evidence="5" id="KW-0539">Nucleus</keyword>
<organism evidence="7 8">
    <name type="scientific">Bimuria novae-zelandiae CBS 107.79</name>
    <dbReference type="NCBI Taxonomy" id="1447943"/>
    <lineage>
        <taxon>Eukaryota</taxon>
        <taxon>Fungi</taxon>
        <taxon>Dikarya</taxon>
        <taxon>Ascomycota</taxon>
        <taxon>Pezizomycotina</taxon>
        <taxon>Dothideomycetes</taxon>
        <taxon>Pleosporomycetidae</taxon>
        <taxon>Pleosporales</taxon>
        <taxon>Massarineae</taxon>
        <taxon>Didymosphaeriaceae</taxon>
        <taxon>Bimuria</taxon>
    </lineage>
</organism>
<dbReference type="CDD" id="cd12148">
    <property type="entry name" value="fungal_TF_MHR"/>
    <property type="match status" value="1"/>
</dbReference>